<dbReference type="RefSeq" id="WP_091620147.1">
    <property type="nucleotide sequence ID" value="NZ_FOEF01000011.1"/>
</dbReference>
<organism evidence="3 4">
    <name type="scientific">Amycolatopsis saalfeldensis</name>
    <dbReference type="NCBI Taxonomy" id="394193"/>
    <lineage>
        <taxon>Bacteria</taxon>
        <taxon>Bacillati</taxon>
        <taxon>Actinomycetota</taxon>
        <taxon>Actinomycetes</taxon>
        <taxon>Pseudonocardiales</taxon>
        <taxon>Pseudonocardiaceae</taxon>
        <taxon>Amycolatopsis</taxon>
    </lineage>
</organism>
<dbReference type="InterPro" id="IPR014145">
    <property type="entry name" value="LigD_pol_dom"/>
</dbReference>
<proteinExistence type="predicted"/>
<sequence length="523" mass="58179">MDEAAERLAKYRAMRNFERTAEPAGGEAAPGNRFVVQRHRARRRHYDLRLELGGVLVSWAVPKGPTLDPKARRMAVHVEDHPLEYADFEGVIPHGEYGGGDVIVWDRGTWEAVDTDDAEQALADGNLHFDLFGDKLAGRFVLIHPKRDGDGKQWLLLHKQDDHASAGWDAEDHPKSVKSGLTNDEVAAAPAALWHGDRPAAEAEEPVFVGPTDEELATLDSLGARGSWSVGGRKLVLTNLDKVLIPGRDGEPPITKRELIRYYASIAPTMLPYLAGRPLNTQRFPGGIGKPGFWHKEVPDHAPEWLHRWHNEAAAADEVQQYLVPGAAADLAWLANFGSLELHAWTSRIPDVGRPTWTLFDIDPGPETSFEDVLVLARLHRTALAHLGLAGRPKVTGQRGIQVWVPVEPRYTFAETRAWAETVSKMIGKTVPELVSWAWHKDRRGGRARLDYTQNVHNKTLVAPYSVRPRPGAPVSVPLEWDELDDPDLTPERWTVRTVLDRVKTTGDPFAALLGVDQRLPKL</sequence>
<evidence type="ECO:0000259" key="1">
    <source>
        <dbReference type="Pfam" id="PF13298"/>
    </source>
</evidence>
<dbReference type="OrthoDB" id="9802472at2"/>
<dbReference type="InterPro" id="IPR014144">
    <property type="entry name" value="LigD_PE_domain"/>
</dbReference>
<gene>
    <name evidence="3" type="ORF">SAMN04489732_111115</name>
</gene>
<dbReference type="NCBIfam" id="TIGR02777">
    <property type="entry name" value="LigD_PE_dom"/>
    <property type="match status" value="1"/>
</dbReference>
<dbReference type="Proteomes" id="UP000198582">
    <property type="component" value="Unassembled WGS sequence"/>
</dbReference>
<dbReference type="PANTHER" id="PTHR42705">
    <property type="entry name" value="BIFUNCTIONAL NON-HOMOLOGOUS END JOINING PROTEIN LIGD"/>
    <property type="match status" value="1"/>
</dbReference>
<feature type="domain" description="DNA ligase D 3'-phosphoesterase" evidence="1">
    <location>
        <begin position="37"/>
        <end position="143"/>
    </location>
</feature>
<dbReference type="STRING" id="394193.SAMN04489732_111115"/>
<protein>
    <submittedName>
        <fullName evidence="3">Bifunctional non-homologous end joining protein LigD</fullName>
    </submittedName>
</protein>
<dbReference type="NCBIfam" id="TIGR02778">
    <property type="entry name" value="ligD_pol"/>
    <property type="match status" value="1"/>
</dbReference>
<evidence type="ECO:0000313" key="3">
    <source>
        <dbReference type="EMBL" id="SEP47381.1"/>
    </source>
</evidence>
<reference evidence="3 4" key="1">
    <citation type="submission" date="2016-10" db="EMBL/GenBank/DDBJ databases">
        <authorList>
            <person name="de Groot N.N."/>
        </authorList>
    </citation>
    <scope>NUCLEOTIDE SEQUENCE [LARGE SCALE GENOMIC DNA]</scope>
    <source>
        <strain evidence="3 4">DSM 44993</strain>
    </source>
</reference>
<keyword evidence="4" id="KW-1185">Reference proteome</keyword>
<feature type="domain" description="DNA ligase D polymerase" evidence="2">
    <location>
        <begin position="255"/>
        <end position="510"/>
    </location>
</feature>
<dbReference type="InterPro" id="IPR052171">
    <property type="entry name" value="NHEJ_LigD"/>
</dbReference>
<dbReference type="Gene3D" id="3.90.920.10">
    <property type="entry name" value="DNA primase, PRIM domain"/>
    <property type="match status" value="1"/>
</dbReference>
<dbReference type="PANTHER" id="PTHR42705:SF2">
    <property type="entry name" value="BIFUNCTIONAL NON-HOMOLOGOUS END JOINING PROTEIN LIGD"/>
    <property type="match status" value="1"/>
</dbReference>
<name>A0A1H8Y5V2_9PSEU</name>
<dbReference type="Pfam" id="PF13298">
    <property type="entry name" value="LigD_N"/>
    <property type="match status" value="1"/>
</dbReference>
<evidence type="ECO:0000259" key="2">
    <source>
        <dbReference type="Pfam" id="PF21686"/>
    </source>
</evidence>
<dbReference type="EMBL" id="FOEF01000011">
    <property type="protein sequence ID" value="SEP47381.1"/>
    <property type="molecule type" value="Genomic_DNA"/>
</dbReference>
<dbReference type="Pfam" id="PF21686">
    <property type="entry name" value="LigD_Prim-Pol"/>
    <property type="match status" value="1"/>
</dbReference>
<dbReference type="CDD" id="cd04865">
    <property type="entry name" value="LigD_Pol_like_2"/>
    <property type="match status" value="1"/>
</dbReference>
<accession>A0A1H8Y5V2</accession>
<dbReference type="AlphaFoldDB" id="A0A1H8Y5V2"/>
<evidence type="ECO:0000313" key="4">
    <source>
        <dbReference type="Proteomes" id="UP000198582"/>
    </source>
</evidence>